<dbReference type="EMBL" id="JAMRXG010000004">
    <property type="protein sequence ID" value="MCM6773957.1"/>
    <property type="molecule type" value="Genomic_DNA"/>
</dbReference>
<dbReference type="Pfam" id="PF00106">
    <property type="entry name" value="adh_short"/>
    <property type="match status" value="1"/>
</dbReference>
<dbReference type="CDD" id="cd05233">
    <property type="entry name" value="SDR_c"/>
    <property type="match status" value="1"/>
</dbReference>
<sequence length="281" mass="29803">MTVSRGQPRRERPVAVVTGGSRGIGARICDRLVAADYEVHFCYRQARRRADATLTRLRRHPGAAAHACQADITDPDQVTAFAAAVGRGVDVIVLNASGGMERDAAPGYAERINGEAQVAVLDAFAPALQPGATVVYLTSLQSHRFGAIEEYDSYLGIARSKYRGERLVAAWCATHAPQAVYTVAVSDMVDGTPAAMLMDLREPAASAERRRAAERSGVPLPTVDAVAAHVVSIALADRAPGAYVDYVAGGAITEAAVRQVGSDRKEYPCTTPFAVPRPEAC</sequence>
<proteinExistence type="inferred from homology"/>
<dbReference type="PANTHER" id="PTHR43639">
    <property type="entry name" value="OXIDOREDUCTASE, SHORT-CHAIN DEHYDROGENASE/REDUCTASE FAMILY (AFU_ORTHOLOGUE AFUA_5G02870)"/>
    <property type="match status" value="1"/>
</dbReference>
<dbReference type="PANTHER" id="PTHR43639:SF1">
    <property type="entry name" value="SHORT-CHAIN DEHYDROGENASE_REDUCTASE FAMILY PROTEIN"/>
    <property type="match status" value="1"/>
</dbReference>
<dbReference type="InterPro" id="IPR036291">
    <property type="entry name" value="NAD(P)-bd_dom_sf"/>
</dbReference>
<comment type="caution">
    <text evidence="3">The sequence shown here is derived from an EMBL/GenBank/DDBJ whole genome shotgun (WGS) entry which is preliminary data.</text>
</comment>
<dbReference type="AlphaFoldDB" id="A0A9X2E4F7"/>
<dbReference type="Gene3D" id="3.40.50.720">
    <property type="entry name" value="NAD(P)-binding Rossmann-like Domain"/>
    <property type="match status" value="1"/>
</dbReference>
<dbReference type="RefSeq" id="WP_251911071.1">
    <property type="nucleotide sequence ID" value="NZ_JAMRXG010000004.1"/>
</dbReference>
<keyword evidence="2" id="KW-0560">Oxidoreductase</keyword>
<evidence type="ECO:0000313" key="4">
    <source>
        <dbReference type="Proteomes" id="UP001139157"/>
    </source>
</evidence>
<dbReference type="GO" id="GO:0016491">
    <property type="term" value="F:oxidoreductase activity"/>
    <property type="evidence" value="ECO:0007669"/>
    <property type="project" value="UniProtKB-KW"/>
</dbReference>
<dbReference type="SUPFAM" id="SSF51735">
    <property type="entry name" value="NAD(P)-binding Rossmann-fold domains"/>
    <property type="match status" value="1"/>
</dbReference>
<dbReference type="NCBIfam" id="NF005868">
    <property type="entry name" value="PRK07806.1"/>
    <property type="match status" value="1"/>
</dbReference>
<protein>
    <submittedName>
        <fullName evidence="3">SDR family oxidoreductase</fullName>
    </submittedName>
</protein>
<dbReference type="InterPro" id="IPR002347">
    <property type="entry name" value="SDR_fam"/>
</dbReference>
<evidence type="ECO:0000313" key="3">
    <source>
        <dbReference type="EMBL" id="MCM6773957.1"/>
    </source>
</evidence>
<name>A0A9X2E4F7_9NOCA</name>
<evidence type="ECO:0000256" key="1">
    <source>
        <dbReference type="ARBA" id="ARBA00006484"/>
    </source>
</evidence>
<gene>
    <name evidence="3" type="ORF">NDR86_10785</name>
</gene>
<organism evidence="3 4">
    <name type="scientific">Nocardia pulmonis</name>
    <dbReference type="NCBI Taxonomy" id="2951408"/>
    <lineage>
        <taxon>Bacteria</taxon>
        <taxon>Bacillati</taxon>
        <taxon>Actinomycetota</taxon>
        <taxon>Actinomycetes</taxon>
        <taxon>Mycobacteriales</taxon>
        <taxon>Nocardiaceae</taxon>
        <taxon>Nocardia</taxon>
    </lineage>
</organism>
<accession>A0A9X2E4F7</accession>
<reference evidence="3" key="1">
    <citation type="submission" date="2022-06" db="EMBL/GenBank/DDBJ databases">
        <title>Novel species in genus nocardia.</title>
        <authorList>
            <person name="Li F."/>
        </authorList>
    </citation>
    <scope>NUCLEOTIDE SEQUENCE</scope>
    <source>
        <strain evidence="3">CDC141</strain>
    </source>
</reference>
<dbReference type="PRINTS" id="PR00081">
    <property type="entry name" value="GDHRDH"/>
</dbReference>
<evidence type="ECO:0000256" key="2">
    <source>
        <dbReference type="ARBA" id="ARBA00023002"/>
    </source>
</evidence>
<dbReference type="Proteomes" id="UP001139157">
    <property type="component" value="Unassembled WGS sequence"/>
</dbReference>
<comment type="similarity">
    <text evidence="1">Belongs to the short-chain dehydrogenases/reductases (SDR) family.</text>
</comment>
<keyword evidence="4" id="KW-1185">Reference proteome</keyword>